<dbReference type="STRING" id="633697.EubceDRAFT1_2328"/>
<dbReference type="HOGENOM" id="CLU_017436_6_0_9"/>
<feature type="domain" description="Purine catabolism PurC-like" evidence="2">
    <location>
        <begin position="15"/>
        <end position="122"/>
    </location>
</feature>
<reference evidence="5 6" key="2">
    <citation type="submission" date="2012-02" db="EMBL/GenBank/DDBJ databases">
        <title>Improved High-Quality Draft sequence of Eubacterium cellulosolvens 6.</title>
        <authorList>
            <consortium name="US DOE Joint Genome Institute"/>
            <person name="Lucas S."/>
            <person name="Han J."/>
            <person name="Lapidus A."/>
            <person name="Cheng J.-F."/>
            <person name="Goodwin L."/>
            <person name="Pitluck S."/>
            <person name="Peters L."/>
            <person name="Mikhailova N."/>
            <person name="Gu W."/>
            <person name="Detter J.C."/>
            <person name="Han C."/>
            <person name="Tapia R."/>
            <person name="Land M."/>
            <person name="Hauser L."/>
            <person name="Kyrpides N."/>
            <person name="Ivanova N."/>
            <person name="Pagani I."/>
            <person name="Johnson E."/>
            <person name="Mukhopadhyay B."/>
            <person name="Anderson I."/>
            <person name="Woyke T."/>
        </authorList>
    </citation>
    <scope>NUCLEOTIDE SEQUENCE [LARGE SCALE GENOMIC DNA]</scope>
    <source>
        <strain evidence="5 6">6</strain>
    </source>
</reference>
<dbReference type="Proteomes" id="UP000005753">
    <property type="component" value="Chromosome"/>
</dbReference>
<dbReference type="Pfam" id="PF13556">
    <property type="entry name" value="HTH_30"/>
    <property type="match status" value="1"/>
</dbReference>
<comment type="similarity">
    <text evidence="1">Belongs to the CdaR family.</text>
</comment>
<name>I5AW93_EUBC6</name>
<proteinExistence type="inferred from homology"/>
<sequence length="387" mass="44423">MAVLLSELIKETRNMDIVLLAGKEGLNKNVTWAHMVETEEASTFLFGKEIVFTTGLGLNENFHLIDLIKCIHKKESVGIVVNTGPFVDHVDDECLRYCDEHSLPLFTVPWRIQLAQIMKKFCFYITKPDQKDFEIAGAFKNALHFPEQQELYVVPLSNRGFSSNVCYAVTVLGYEIHDTDTPDYHSFVTRMRAYLQYKYPQTAIFDNEGEIVLVTAGVTEEELREITENLRLKTREILGKLPFDMGVGRLTKSIRCLYKSYNQARAIIRLSRKNVLNGKYFYSDLGLYRLLIGIEDRDVINDYLDKTIMPILRYDKEAGSNLTETLSCYLKNNGSVKDTSEELFVHRNTTNYKINKIEELIGEDLSLLENRTQFSLAFALYDMFGGG</sequence>
<dbReference type="AlphaFoldDB" id="I5AW93"/>
<dbReference type="PANTHER" id="PTHR33744">
    <property type="entry name" value="CARBOHYDRATE DIACID REGULATOR"/>
    <property type="match status" value="1"/>
</dbReference>
<evidence type="ECO:0000313" key="5">
    <source>
        <dbReference type="EMBL" id="EIM58066.1"/>
    </source>
</evidence>
<evidence type="ECO:0000256" key="1">
    <source>
        <dbReference type="ARBA" id="ARBA00006754"/>
    </source>
</evidence>
<keyword evidence="6" id="KW-1185">Reference proteome</keyword>
<dbReference type="Pfam" id="PF07905">
    <property type="entry name" value="PucR"/>
    <property type="match status" value="1"/>
</dbReference>
<evidence type="ECO:0000259" key="4">
    <source>
        <dbReference type="Pfam" id="PF17853"/>
    </source>
</evidence>
<dbReference type="InterPro" id="IPR042070">
    <property type="entry name" value="PucR_C-HTH_sf"/>
</dbReference>
<accession>I5AW93</accession>
<evidence type="ECO:0000313" key="6">
    <source>
        <dbReference type="Proteomes" id="UP000005753"/>
    </source>
</evidence>
<dbReference type="InterPro" id="IPR012914">
    <property type="entry name" value="PucR_dom"/>
</dbReference>
<evidence type="ECO:0000259" key="3">
    <source>
        <dbReference type="Pfam" id="PF13556"/>
    </source>
</evidence>
<protein>
    <submittedName>
        <fullName evidence="5">Sugar diacid utilization regulator</fullName>
    </submittedName>
</protein>
<dbReference type="InterPro" id="IPR051448">
    <property type="entry name" value="CdaR-like_regulators"/>
</dbReference>
<feature type="domain" description="CdaR GGDEF-like" evidence="4">
    <location>
        <begin position="161"/>
        <end position="269"/>
    </location>
</feature>
<evidence type="ECO:0000259" key="2">
    <source>
        <dbReference type="Pfam" id="PF07905"/>
    </source>
</evidence>
<dbReference type="EMBL" id="CM001487">
    <property type="protein sequence ID" value="EIM58066.1"/>
    <property type="molecule type" value="Genomic_DNA"/>
</dbReference>
<reference evidence="5 6" key="1">
    <citation type="submission" date="2010-08" db="EMBL/GenBank/DDBJ databases">
        <authorList>
            <consortium name="US DOE Joint Genome Institute (JGI-PGF)"/>
            <person name="Lucas S."/>
            <person name="Copeland A."/>
            <person name="Lapidus A."/>
            <person name="Cheng J.-F."/>
            <person name="Bruce D."/>
            <person name="Goodwin L."/>
            <person name="Pitluck S."/>
            <person name="Land M.L."/>
            <person name="Hauser L."/>
            <person name="Chang Y.-J."/>
            <person name="Anderson I.J."/>
            <person name="Johnson E."/>
            <person name="Mulhopadhyay B."/>
            <person name="Kyrpides N."/>
            <person name="Woyke T.J."/>
        </authorList>
    </citation>
    <scope>NUCLEOTIDE SEQUENCE [LARGE SCALE GENOMIC DNA]</scope>
    <source>
        <strain evidence="5 6">6</strain>
    </source>
</reference>
<dbReference type="eggNOG" id="COG2508">
    <property type="taxonomic scope" value="Bacteria"/>
</dbReference>
<dbReference type="Pfam" id="PF17853">
    <property type="entry name" value="GGDEF_2"/>
    <property type="match status" value="1"/>
</dbReference>
<dbReference type="Gene3D" id="1.10.10.2840">
    <property type="entry name" value="PucR C-terminal helix-turn-helix domain"/>
    <property type="match status" value="1"/>
</dbReference>
<gene>
    <name evidence="5" type="ORF">EubceDRAFT1_2328</name>
</gene>
<dbReference type="InterPro" id="IPR041522">
    <property type="entry name" value="CdaR_GGDEF"/>
</dbReference>
<feature type="domain" description="PucR C-terminal helix-turn-helix" evidence="3">
    <location>
        <begin position="322"/>
        <end position="379"/>
    </location>
</feature>
<organism evidence="5 6">
    <name type="scientific">Eubacterium cellulosolvens (strain ATCC 43171 / JCM 9499 / 6)</name>
    <name type="common">Cillobacterium cellulosolvens</name>
    <dbReference type="NCBI Taxonomy" id="633697"/>
    <lineage>
        <taxon>Bacteria</taxon>
        <taxon>Bacillati</taxon>
        <taxon>Bacillota</taxon>
        <taxon>Clostridia</taxon>
        <taxon>Eubacteriales</taxon>
        <taxon>Eubacteriaceae</taxon>
        <taxon>Eubacterium</taxon>
    </lineage>
</organism>
<dbReference type="InterPro" id="IPR025736">
    <property type="entry name" value="PucR_C-HTH_dom"/>
</dbReference>
<dbReference type="OrthoDB" id="143422at2"/>